<dbReference type="GO" id="GO:0005737">
    <property type="term" value="C:cytoplasm"/>
    <property type="evidence" value="ECO:0007669"/>
    <property type="project" value="UniProtKB-SubCell"/>
</dbReference>
<dbReference type="EMBL" id="JAGIZA010000001">
    <property type="protein sequence ID" value="MBP0491255.1"/>
    <property type="molecule type" value="Genomic_DNA"/>
</dbReference>
<dbReference type="InterPro" id="IPR036397">
    <property type="entry name" value="RNaseH_sf"/>
</dbReference>
<dbReference type="GO" id="GO:0043137">
    <property type="term" value="P:DNA replication, removal of RNA primer"/>
    <property type="evidence" value="ECO:0007669"/>
    <property type="project" value="TreeGrafter"/>
</dbReference>
<evidence type="ECO:0000256" key="4">
    <source>
        <dbReference type="ARBA" id="ARBA00011245"/>
    </source>
</evidence>
<proteinExistence type="inferred from homology"/>
<dbReference type="NCBIfam" id="NF001236">
    <property type="entry name" value="PRK00203.1"/>
    <property type="match status" value="1"/>
</dbReference>
<evidence type="ECO:0000256" key="1">
    <source>
        <dbReference type="ARBA" id="ARBA00000077"/>
    </source>
</evidence>
<evidence type="ECO:0000256" key="9">
    <source>
        <dbReference type="ARBA" id="ARBA00022801"/>
    </source>
</evidence>
<keyword evidence="10 11" id="KW-0460">Magnesium</keyword>
<name>A0A940MWX5_9PROT</name>
<dbReference type="GO" id="GO:0000287">
    <property type="term" value="F:magnesium ion binding"/>
    <property type="evidence" value="ECO:0007669"/>
    <property type="project" value="UniProtKB-UniRule"/>
</dbReference>
<dbReference type="HAMAP" id="MF_00042">
    <property type="entry name" value="RNase_H"/>
    <property type="match status" value="1"/>
</dbReference>
<comment type="subcellular location">
    <subcellularLocation>
        <location evidence="11">Cytoplasm</location>
    </subcellularLocation>
</comment>
<comment type="similarity">
    <text evidence="3 11">Belongs to the RNase H family.</text>
</comment>
<dbReference type="GO" id="GO:0003676">
    <property type="term" value="F:nucleic acid binding"/>
    <property type="evidence" value="ECO:0007669"/>
    <property type="project" value="InterPro"/>
</dbReference>
<dbReference type="InterPro" id="IPR022892">
    <property type="entry name" value="RNaseHI"/>
</dbReference>
<keyword evidence="14" id="KW-1185">Reference proteome</keyword>
<feature type="binding site" evidence="11">
    <location>
        <position position="143"/>
    </location>
    <ligand>
        <name>Mg(2+)</name>
        <dbReference type="ChEBI" id="CHEBI:18420"/>
        <label>2</label>
    </ligand>
</feature>
<feature type="binding site" evidence="11">
    <location>
        <position position="19"/>
    </location>
    <ligand>
        <name>Mg(2+)</name>
        <dbReference type="ChEBI" id="CHEBI:18420"/>
        <label>2</label>
    </ligand>
</feature>
<keyword evidence="7 11" id="KW-0479">Metal-binding</keyword>
<comment type="subunit">
    <text evidence="4 11">Monomer.</text>
</comment>
<dbReference type="GO" id="GO:0004523">
    <property type="term" value="F:RNA-DNA hybrid ribonuclease activity"/>
    <property type="evidence" value="ECO:0007669"/>
    <property type="project" value="UniProtKB-UniRule"/>
</dbReference>
<dbReference type="PANTHER" id="PTHR10642">
    <property type="entry name" value="RIBONUCLEASE H1"/>
    <property type="match status" value="1"/>
</dbReference>
<evidence type="ECO:0000313" key="13">
    <source>
        <dbReference type="EMBL" id="MBP0491255.1"/>
    </source>
</evidence>
<protein>
    <recommendedName>
        <fullName evidence="5 11">Ribonuclease H</fullName>
        <shortName evidence="11">RNase H</shortName>
        <ecNumber evidence="5 11">3.1.26.4</ecNumber>
    </recommendedName>
</protein>
<dbReference type="Proteomes" id="UP000677537">
    <property type="component" value="Unassembled WGS sequence"/>
</dbReference>
<dbReference type="RefSeq" id="WP_209369733.1">
    <property type="nucleotide sequence ID" value="NZ_JAGIZA010000001.1"/>
</dbReference>
<dbReference type="PROSITE" id="PS50879">
    <property type="entry name" value="RNASE_H_1"/>
    <property type="match status" value="1"/>
</dbReference>
<dbReference type="InterPro" id="IPR012337">
    <property type="entry name" value="RNaseH-like_sf"/>
</dbReference>
<evidence type="ECO:0000256" key="3">
    <source>
        <dbReference type="ARBA" id="ARBA00005300"/>
    </source>
</evidence>
<evidence type="ECO:0000256" key="8">
    <source>
        <dbReference type="ARBA" id="ARBA00022759"/>
    </source>
</evidence>
<evidence type="ECO:0000256" key="6">
    <source>
        <dbReference type="ARBA" id="ARBA00022722"/>
    </source>
</evidence>
<evidence type="ECO:0000256" key="5">
    <source>
        <dbReference type="ARBA" id="ARBA00012180"/>
    </source>
</evidence>
<evidence type="ECO:0000256" key="11">
    <source>
        <dbReference type="HAMAP-Rule" id="MF_00042"/>
    </source>
</evidence>
<comment type="caution">
    <text evidence="13">The sequence shown here is derived from an EMBL/GenBank/DDBJ whole genome shotgun (WGS) entry which is preliminary data.</text>
</comment>
<dbReference type="Pfam" id="PF00075">
    <property type="entry name" value="RNase_H"/>
    <property type="match status" value="1"/>
</dbReference>
<dbReference type="Gene3D" id="3.30.420.10">
    <property type="entry name" value="Ribonuclease H-like superfamily/Ribonuclease H"/>
    <property type="match status" value="1"/>
</dbReference>
<evidence type="ECO:0000256" key="10">
    <source>
        <dbReference type="ARBA" id="ARBA00022842"/>
    </source>
</evidence>
<organism evidence="13 14">
    <name type="scientific">Roseomonas indoligenes</name>
    <dbReference type="NCBI Taxonomy" id="2820811"/>
    <lineage>
        <taxon>Bacteria</taxon>
        <taxon>Pseudomonadati</taxon>
        <taxon>Pseudomonadota</taxon>
        <taxon>Alphaproteobacteria</taxon>
        <taxon>Acetobacterales</taxon>
        <taxon>Roseomonadaceae</taxon>
        <taxon>Roseomonas</taxon>
    </lineage>
</organism>
<comment type="cofactor">
    <cofactor evidence="11">
        <name>Mg(2+)</name>
        <dbReference type="ChEBI" id="CHEBI:18420"/>
    </cofactor>
    <text evidence="11">Binds 1 Mg(2+) ion per subunit. May bind a second metal ion at a regulatory site, or after substrate binding.</text>
</comment>
<dbReference type="InterPro" id="IPR050092">
    <property type="entry name" value="RNase_H"/>
</dbReference>
<evidence type="ECO:0000256" key="2">
    <source>
        <dbReference type="ARBA" id="ARBA00004065"/>
    </source>
</evidence>
<gene>
    <name evidence="11 13" type="primary">rnhA</name>
    <name evidence="13" type="ORF">J5Y10_00525</name>
</gene>
<feature type="binding site" evidence="11">
    <location>
        <position position="57"/>
    </location>
    <ligand>
        <name>Mg(2+)</name>
        <dbReference type="ChEBI" id="CHEBI:18420"/>
        <label>1</label>
    </ligand>
</feature>
<dbReference type="InterPro" id="IPR002156">
    <property type="entry name" value="RNaseH_domain"/>
</dbReference>
<evidence type="ECO:0000256" key="7">
    <source>
        <dbReference type="ARBA" id="ARBA00022723"/>
    </source>
</evidence>
<dbReference type="CDD" id="cd09278">
    <property type="entry name" value="RNase_HI_prokaryote_like"/>
    <property type="match status" value="1"/>
</dbReference>
<accession>A0A940MWX5</accession>
<evidence type="ECO:0000313" key="14">
    <source>
        <dbReference type="Proteomes" id="UP000677537"/>
    </source>
</evidence>
<reference evidence="13" key="1">
    <citation type="submission" date="2021-03" db="EMBL/GenBank/DDBJ databases">
        <authorList>
            <person name="So Y."/>
        </authorList>
    </citation>
    <scope>NUCLEOTIDE SEQUENCE</scope>
    <source>
        <strain evidence="13">SG15</strain>
    </source>
</reference>
<feature type="binding site" evidence="11">
    <location>
        <position position="79"/>
    </location>
    <ligand>
        <name>Mg(2+)</name>
        <dbReference type="ChEBI" id="CHEBI:18420"/>
        <label>1</label>
    </ligand>
</feature>
<dbReference type="AlphaFoldDB" id="A0A940MWX5"/>
<comment type="catalytic activity">
    <reaction evidence="1 11">
        <text>Endonucleolytic cleavage to 5'-phosphomonoester.</text>
        <dbReference type="EC" id="3.1.26.4"/>
    </reaction>
</comment>
<keyword evidence="6 11" id="KW-0540">Nuclease</keyword>
<comment type="function">
    <text evidence="2 11">Endonuclease that specifically degrades the RNA of RNA-DNA hybrids.</text>
</comment>
<feature type="binding site" evidence="11">
    <location>
        <position position="19"/>
    </location>
    <ligand>
        <name>Mg(2+)</name>
        <dbReference type="ChEBI" id="CHEBI:18420"/>
        <label>1</label>
    </ligand>
</feature>
<dbReference type="PANTHER" id="PTHR10642:SF26">
    <property type="entry name" value="RIBONUCLEASE H1"/>
    <property type="match status" value="1"/>
</dbReference>
<dbReference type="FunFam" id="3.30.420.10:FF:000089">
    <property type="entry name" value="Ribonuclease H"/>
    <property type="match status" value="1"/>
</dbReference>
<keyword evidence="11" id="KW-0963">Cytoplasm</keyword>
<sequence>MASDGVAAPAEAVVEIWTDGGCKPNPGPGGWGAILRFGAHEKEMTGAEPATTNNRMELTAAAAALEALNKPCRVVIHTDSEYVRNGVTRWVHGWVRNNWRNAAKEPVANYELWQRLLAAAKPHQIEWKWVRGHAGNTMNERADKLATAARMGLGR</sequence>
<keyword evidence="9 11" id="KW-0378">Hydrolase</keyword>
<evidence type="ECO:0000259" key="12">
    <source>
        <dbReference type="PROSITE" id="PS50879"/>
    </source>
</evidence>
<feature type="domain" description="RNase H type-1" evidence="12">
    <location>
        <begin position="10"/>
        <end position="151"/>
    </location>
</feature>
<dbReference type="EC" id="3.1.26.4" evidence="5 11"/>
<keyword evidence="8 11" id="KW-0255">Endonuclease</keyword>
<dbReference type="SUPFAM" id="SSF53098">
    <property type="entry name" value="Ribonuclease H-like"/>
    <property type="match status" value="1"/>
</dbReference>